<evidence type="ECO:0000256" key="1">
    <source>
        <dbReference type="SAM" id="SignalP"/>
    </source>
</evidence>
<name>A0A5N7ANN8_9EURO</name>
<dbReference type="OrthoDB" id="4506512at2759"/>
<reference evidence="2 3" key="1">
    <citation type="submission" date="2019-04" db="EMBL/GenBank/DDBJ databases">
        <title>Friends and foes A comparative genomics studyof 23 Aspergillus species from section Flavi.</title>
        <authorList>
            <consortium name="DOE Joint Genome Institute"/>
            <person name="Kjaerbolling I."/>
            <person name="Vesth T."/>
            <person name="Frisvad J.C."/>
            <person name="Nybo J.L."/>
            <person name="Theobald S."/>
            <person name="Kildgaard S."/>
            <person name="Isbrandt T."/>
            <person name="Kuo A."/>
            <person name="Sato A."/>
            <person name="Lyhne E.K."/>
            <person name="Kogle M.E."/>
            <person name="Wiebenga A."/>
            <person name="Kun R.S."/>
            <person name="Lubbers R.J."/>
            <person name="Makela M.R."/>
            <person name="Barry K."/>
            <person name="Chovatia M."/>
            <person name="Clum A."/>
            <person name="Daum C."/>
            <person name="Haridas S."/>
            <person name="He G."/>
            <person name="LaButti K."/>
            <person name="Lipzen A."/>
            <person name="Mondo S."/>
            <person name="Riley R."/>
            <person name="Salamov A."/>
            <person name="Simmons B.A."/>
            <person name="Magnuson J.K."/>
            <person name="Henrissat B."/>
            <person name="Mortensen U.H."/>
            <person name="Larsen T.O."/>
            <person name="Devries R.P."/>
            <person name="Grigoriev I.V."/>
            <person name="Machida M."/>
            <person name="Baker S.E."/>
            <person name="Andersen M.R."/>
        </authorList>
    </citation>
    <scope>NUCLEOTIDE SEQUENCE [LARGE SCALE GENOMIC DNA]</scope>
    <source>
        <strain evidence="2 3">IBT 29228</strain>
    </source>
</reference>
<dbReference type="EMBL" id="ML736423">
    <property type="protein sequence ID" value="KAE8371471.1"/>
    <property type="molecule type" value="Genomic_DNA"/>
</dbReference>
<proteinExistence type="predicted"/>
<sequence>MKGQLITLGSFSLYLPSCSGFQALNDAKKGQCVHNADNVRGKDGGGKMEIGCWRCERRGKSACSDRRRKKRRGERRVFVLVSDGIDPFFLIHAFNHRFLRTLLVKMVPGLELFPFRDTFSSGAHIT</sequence>
<accession>A0A5N7ANN8</accession>
<feature type="chain" id="PRO_5024847930" evidence="1">
    <location>
        <begin position="21"/>
        <end position="126"/>
    </location>
</feature>
<feature type="signal peptide" evidence="1">
    <location>
        <begin position="1"/>
        <end position="20"/>
    </location>
</feature>
<evidence type="ECO:0000313" key="3">
    <source>
        <dbReference type="Proteomes" id="UP000326198"/>
    </source>
</evidence>
<protein>
    <submittedName>
        <fullName evidence="2">Uncharacterized protein</fullName>
    </submittedName>
</protein>
<gene>
    <name evidence="2" type="ORF">BDV26DRAFT_276011</name>
</gene>
<organism evidence="2 3">
    <name type="scientific">Aspergillus bertholletiae</name>
    <dbReference type="NCBI Taxonomy" id="1226010"/>
    <lineage>
        <taxon>Eukaryota</taxon>
        <taxon>Fungi</taxon>
        <taxon>Dikarya</taxon>
        <taxon>Ascomycota</taxon>
        <taxon>Pezizomycotina</taxon>
        <taxon>Eurotiomycetes</taxon>
        <taxon>Eurotiomycetidae</taxon>
        <taxon>Eurotiales</taxon>
        <taxon>Aspergillaceae</taxon>
        <taxon>Aspergillus</taxon>
        <taxon>Aspergillus subgen. Circumdati</taxon>
    </lineage>
</organism>
<keyword evidence="3" id="KW-1185">Reference proteome</keyword>
<evidence type="ECO:0000313" key="2">
    <source>
        <dbReference type="EMBL" id="KAE8371471.1"/>
    </source>
</evidence>
<keyword evidence="1" id="KW-0732">Signal</keyword>
<dbReference type="Proteomes" id="UP000326198">
    <property type="component" value="Unassembled WGS sequence"/>
</dbReference>
<dbReference type="AlphaFoldDB" id="A0A5N7ANN8"/>